<dbReference type="RefSeq" id="WP_009128402.1">
    <property type="nucleotide sequence ID" value="NZ_JH992940.1"/>
</dbReference>
<evidence type="ECO:0000313" key="2">
    <source>
        <dbReference type="Proteomes" id="UP000009872"/>
    </source>
</evidence>
<reference evidence="1 2" key="1">
    <citation type="submission" date="2012-09" db="EMBL/GenBank/DDBJ databases">
        <title>The Genome Sequence of Bacteroides oleiciplenus YIT 12058.</title>
        <authorList>
            <consortium name="The Broad Institute Genome Sequencing Platform"/>
            <person name="Earl A."/>
            <person name="Ward D."/>
            <person name="Feldgarden M."/>
            <person name="Gevers D."/>
            <person name="Morotomi M."/>
            <person name="Walker B."/>
            <person name="Young S.K."/>
            <person name="Zeng Q."/>
            <person name="Gargeya S."/>
            <person name="Fitzgerald M."/>
            <person name="Haas B."/>
            <person name="Abouelleil A."/>
            <person name="Alvarado L."/>
            <person name="Arachchi H.M."/>
            <person name="Berlin A.M."/>
            <person name="Chapman S.B."/>
            <person name="Goldberg J."/>
            <person name="Griggs A."/>
            <person name="Gujja S."/>
            <person name="Hansen M."/>
            <person name="Howarth C."/>
            <person name="Imamovic A."/>
            <person name="Larimer J."/>
            <person name="McCowen C."/>
            <person name="Montmayeur A."/>
            <person name="Murphy C."/>
            <person name="Neiman D."/>
            <person name="Pearson M."/>
            <person name="Priest M."/>
            <person name="Roberts A."/>
            <person name="Saif S."/>
            <person name="Shea T."/>
            <person name="Sisk P."/>
            <person name="Sykes S."/>
            <person name="Wortman J."/>
            <person name="Nusbaum C."/>
            <person name="Birren B."/>
        </authorList>
    </citation>
    <scope>NUCLEOTIDE SEQUENCE [LARGE SCALE GENOMIC DNA]</scope>
    <source>
        <strain evidence="1 2">YIT 12058</strain>
    </source>
</reference>
<name>K9E7U5_9BACE</name>
<dbReference type="OrthoDB" id="9815144at2"/>
<dbReference type="STRING" id="742727.HMPREF9447_00872"/>
<dbReference type="PATRIC" id="fig|742727.4.peg.874"/>
<dbReference type="HOGENOM" id="CLU_1010684_0_0_10"/>
<comment type="caution">
    <text evidence="1">The sequence shown here is derived from an EMBL/GenBank/DDBJ whole genome shotgun (WGS) entry which is preliminary data.</text>
</comment>
<dbReference type="AlphaFoldDB" id="K9E7U5"/>
<proteinExistence type="predicted"/>
<sequence>MGAFSRVYKLYRSLHWYLQYRYTRTCGKFANALTLLQFDDYCKILYLAPHSDDEWVGGYQLLRVFTEKVTVLYFNRFGGNIAENNVLKRNSEIVLSSMKNNFRLENNFSYDVRLLLELLKKHQVVFLPSPYDWHDEHREVFKTFYKAYQIMSEDEQRNVSVFYYNVSVPHHYTSSLYYLPLSKNELNRKWNDFVEVYFSQKFMPAYRYKLQSRLVPKYLCYAAEQYLKVDKQTIEKDYLTISNKAVLTALNSLKFSINNIYQVRILLHKIVESIL</sequence>
<gene>
    <name evidence="1" type="ORF">HMPREF9447_00872</name>
</gene>
<evidence type="ECO:0008006" key="3">
    <source>
        <dbReference type="Google" id="ProtNLM"/>
    </source>
</evidence>
<organism evidence="1 2">
    <name type="scientific">Bacteroides oleiciplenus YIT 12058</name>
    <dbReference type="NCBI Taxonomy" id="742727"/>
    <lineage>
        <taxon>Bacteria</taxon>
        <taxon>Pseudomonadati</taxon>
        <taxon>Bacteroidota</taxon>
        <taxon>Bacteroidia</taxon>
        <taxon>Bacteroidales</taxon>
        <taxon>Bacteroidaceae</taxon>
        <taxon>Bacteroides</taxon>
    </lineage>
</organism>
<accession>K9E7U5</accession>
<protein>
    <recommendedName>
        <fullName evidence="3">PIG-L family deacetylase</fullName>
    </recommendedName>
</protein>
<dbReference type="Proteomes" id="UP000009872">
    <property type="component" value="Unassembled WGS sequence"/>
</dbReference>
<dbReference type="SUPFAM" id="SSF102588">
    <property type="entry name" value="LmbE-like"/>
    <property type="match status" value="1"/>
</dbReference>
<dbReference type="InterPro" id="IPR024078">
    <property type="entry name" value="LmbE-like_dom_sf"/>
</dbReference>
<evidence type="ECO:0000313" key="1">
    <source>
        <dbReference type="EMBL" id="EKU91886.1"/>
    </source>
</evidence>
<keyword evidence="2" id="KW-1185">Reference proteome</keyword>
<dbReference type="EMBL" id="ADLF01000003">
    <property type="protein sequence ID" value="EKU91886.1"/>
    <property type="molecule type" value="Genomic_DNA"/>
</dbReference>